<dbReference type="Pfam" id="PF01595">
    <property type="entry name" value="CNNM"/>
    <property type="match status" value="1"/>
</dbReference>
<feature type="transmembrane region" description="Helical" evidence="9">
    <location>
        <begin position="89"/>
        <end position="112"/>
    </location>
</feature>
<dbReference type="InterPro" id="IPR046342">
    <property type="entry name" value="CBS_dom_sf"/>
</dbReference>
<feature type="domain" description="CBS" evidence="10">
    <location>
        <begin position="224"/>
        <end position="281"/>
    </location>
</feature>
<dbReference type="PANTHER" id="PTHR22777:SF17">
    <property type="entry name" value="UPF0053 PROTEIN SLL0260"/>
    <property type="match status" value="1"/>
</dbReference>
<dbReference type="Gene3D" id="3.10.580.10">
    <property type="entry name" value="CBS-domain"/>
    <property type="match status" value="1"/>
</dbReference>
<dbReference type="PROSITE" id="PS51371">
    <property type="entry name" value="CBS"/>
    <property type="match status" value="2"/>
</dbReference>
<dbReference type="Pfam" id="PF00571">
    <property type="entry name" value="CBS"/>
    <property type="match status" value="2"/>
</dbReference>
<dbReference type="InterPro" id="IPR000644">
    <property type="entry name" value="CBS_dom"/>
</dbReference>
<dbReference type="Proteomes" id="UP001460679">
    <property type="component" value="Chromosome"/>
</dbReference>
<accession>A0ABZ2RN57</accession>
<feature type="transmembrane region" description="Helical" evidence="9">
    <location>
        <begin position="118"/>
        <end position="138"/>
    </location>
</feature>
<reference evidence="12" key="1">
    <citation type="submission" date="2024-03" db="EMBL/GenBank/DDBJ databases">
        <title>Complete genome sequence of Mycoplasma gypis type strain B1/T1.</title>
        <authorList>
            <person name="Spergser J."/>
        </authorList>
    </citation>
    <scope>NUCLEOTIDE SEQUENCE [LARGE SCALE GENOMIC DNA]</scope>
    <source>
        <strain evidence="12">B1/T1</strain>
    </source>
</reference>
<dbReference type="InterPro" id="IPR044751">
    <property type="entry name" value="Ion_transp-like_CBS"/>
</dbReference>
<evidence type="ECO:0000256" key="5">
    <source>
        <dbReference type="ARBA" id="ARBA00023122"/>
    </source>
</evidence>
<evidence type="ECO:0000256" key="2">
    <source>
        <dbReference type="ARBA" id="ARBA00022692"/>
    </source>
</evidence>
<keyword evidence="3" id="KW-0677">Repeat</keyword>
<evidence type="ECO:0000256" key="1">
    <source>
        <dbReference type="ARBA" id="ARBA00004141"/>
    </source>
</evidence>
<evidence type="ECO:0000313" key="12">
    <source>
        <dbReference type="EMBL" id="WXL28439.1"/>
    </source>
</evidence>
<dbReference type="PANTHER" id="PTHR22777">
    <property type="entry name" value="HEMOLYSIN-RELATED"/>
    <property type="match status" value="1"/>
</dbReference>
<evidence type="ECO:0000256" key="8">
    <source>
        <dbReference type="PROSITE-ProRule" id="PRU01193"/>
    </source>
</evidence>
<evidence type="ECO:0000313" key="13">
    <source>
        <dbReference type="Proteomes" id="UP001460679"/>
    </source>
</evidence>
<feature type="domain" description="CBS" evidence="10">
    <location>
        <begin position="282"/>
        <end position="341"/>
    </location>
</feature>
<evidence type="ECO:0000256" key="7">
    <source>
        <dbReference type="PROSITE-ProRule" id="PRU00703"/>
    </source>
</evidence>
<evidence type="ECO:0000256" key="4">
    <source>
        <dbReference type="ARBA" id="ARBA00022989"/>
    </source>
</evidence>
<evidence type="ECO:0000256" key="9">
    <source>
        <dbReference type="SAM" id="Phobius"/>
    </source>
</evidence>
<feature type="transmembrane region" description="Helical" evidence="9">
    <location>
        <begin position="26"/>
        <end position="46"/>
    </location>
</feature>
<dbReference type="Gene3D" id="3.90.1280.20">
    <property type="match status" value="1"/>
</dbReference>
<dbReference type="PROSITE" id="PS51846">
    <property type="entry name" value="CNNM"/>
    <property type="match status" value="1"/>
</dbReference>
<gene>
    <name evidence="12" type="ORF">WG616_00175</name>
</gene>
<feature type="domain" description="CNNM transmembrane" evidence="11">
    <location>
        <begin position="25"/>
        <end position="205"/>
    </location>
</feature>
<dbReference type="EMBL" id="CP148066">
    <property type="protein sequence ID" value="WXL28439.1"/>
    <property type="molecule type" value="Genomic_DNA"/>
</dbReference>
<keyword evidence="6 8" id="KW-0472">Membrane</keyword>
<evidence type="ECO:0000259" key="10">
    <source>
        <dbReference type="PROSITE" id="PS51371"/>
    </source>
</evidence>
<evidence type="ECO:0000259" key="11">
    <source>
        <dbReference type="PROSITE" id="PS51846"/>
    </source>
</evidence>
<comment type="subcellular location">
    <subcellularLocation>
        <location evidence="1">Membrane</location>
        <topology evidence="1">Multi-pass membrane protein</topology>
    </subcellularLocation>
</comment>
<dbReference type="SMART" id="SM00116">
    <property type="entry name" value="CBS"/>
    <property type="match status" value="2"/>
</dbReference>
<dbReference type="InterPro" id="IPR002550">
    <property type="entry name" value="CNNM"/>
</dbReference>
<name>A0ABZ2RN57_9BACT</name>
<keyword evidence="13" id="KW-1185">Reference proteome</keyword>
<evidence type="ECO:0000256" key="3">
    <source>
        <dbReference type="ARBA" id="ARBA00022737"/>
    </source>
</evidence>
<dbReference type="RefSeq" id="WP_205499530.1">
    <property type="nucleotide sequence ID" value="NZ_CP148066.1"/>
</dbReference>
<dbReference type="CDD" id="cd04590">
    <property type="entry name" value="CBS_pair_CorC_HlyC_assoc"/>
    <property type="match status" value="1"/>
</dbReference>
<sequence length="432" mass="48930">MSEGSQSLITNLDLNSSVQNNAFPDTVVQIILFTVLLILLILSAIISGSETAYTSLSLAKINNLVEKKVRGAKLILKHHSRFNQTLSTILLFNNMVNIASSTLTAYILGIWLSNNSNIIPIISTLVLTPVLVIFGEILPKIVAKNHPIGYLRIFVYFIHFLYIISYPFTFFISKIGKKVLVTNSEEELKSIIDIASDEGVLETNESMLTQKALDLDSTKVSSHYIRLNEVITIKASASINQALEIFDEYQYSRLPIVKNNELIGIVHLKDIFNKKTGKVINYLKTVPNISMNISLSSALEKMRLNRAQMAFVTKNNSSNKVLGIITIEDILEELVGEIYDEYDDEEDVFEISLQRSRAKSSINLKTLFKQLEIDTENISEEELQLSLEKWLEQKLGHNLHKNDRFEWDEYVSFKVLETKKGKLPAIIEVNIL</sequence>
<keyword evidence="5 7" id="KW-0129">CBS domain</keyword>
<keyword evidence="2 8" id="KW-0812">Transmembrane</keyword>
<feature type="transmembrane region" description="Helical" evidence="9">
    <location>
        <begin position="150"/>
        <end position="172"/>
    </location>
</feature>
<keyword evidence="4 8" id="KW-1133">Transmembrane helix</keyword>
<organism evidence="12 13">
    <name type="scientific">[Mycoplasma] gypis</name>
    <dbReference type="NCBI Taxonomy" id="92404"/>
    <lineage>
        <taxon>Bacteria</taxon>
        <taxon>Bacillati</taxon>
        <taxon>Mycoplasmatota</taxon>
        <taxon>Mycoplasmoidales</taxon>
        <taxon>Metamycoplasmataceae</taxon>
        <taxon>Metamycoplasma</taxon>
    </lineage>
</organism>
<protein>
    <submittedName>
        <fullName evidence="12">Hemolysin family protein</fullName>
    </submittedName>
</protein>
<proteinExistence type="predicted"/>
<dbReference type="SUPFAM" id="SSF54631">
    <property type="entry name" value="CBS-domain pair"/>
    <property type="match status" value="1"/>
</dbReference>
<evidence type="ECO:0000256" key="6">
    <source>
        <dbReference type="ARBA" id="ARBA00023136"/>
    </source>
</evidence>